<protein>
    <submittedName>
        <fullName evidence="3">Uncharacterized protein</fullName>
    </submittedName>
</protein>
<keyword evidence="2" id="KW-0472">Membrane</keyword>
<sequence>MTQKPAYFFFTDMKEAGSADSATTADTGLNRTTNGVTTQRTTQPDNQNLINGVEVKAVNIVVLFSMTTISVLMFLTK</sequence>
<dbReference type="Proteomes" id="UP001164746">
    <property type="component" value="Chromosome 5"/>
</dbReference>
<keyword evidence="2" id="KW-0812">Transmembrane</keyword>
<organism evidence="3 4">
    <name type="scientific">Mya arenaria</name>
    <name type="common">Soft-shell clam</name>
    <dbReference type="NCBI Taxonomy" id="6604"/>
    <lineage>
        <taxon>Eukaryota</taxon>
        <taxon>Metazoa</taxon>
        <taxon>Spiralia</taxon>
        <taxon>Lophotrochozoa</taxon>
        <taxon>Mollusca</taxon>
        <taxon>Bivalvia</taxon>
        <taxon>Autobranchia</taxon>
        <taxon>Heteroconchia</taxon>
        <taxon>Euheterodonta</taxon>
        <taxon>Imparidentia</taxon>
        <taxon>Neoheterodontei</taxon>
        <taxon>Myida</taxon>
        <taxon>Myoidea</taxon>
        <taxon>Myidae</taxon>
        <taxon>Mya</taxon>
    </lineage>
</organism>
<gene>
    <name evidence="3" type="ORF">MAR_021271</name>
</gene>
<evidence type="ECO:0000256" key="1">
    <source>
        <dbReference type="SAM" id="MobiDB-lite"/>
    </source>
</evidence>
<evidence type="ECO:0000313" key="3">
    <source>
        <dbReference type="EMBL" id="WAR05902.1"/>
    </source>
</evidence>
<keyword evidence="2" id="KW-1133">Transmembrane helix</keyword>
<name>A0ABY7E7A8_MYAAR</name>
<proteinExistence type="predicted"/>
<feature type="transmembrane region" description="Helical" evidence="2">
    <location>
        <begin position="57"/>
        <end position="75"/>
    </location>
</feature>
<dbReference type="EMBL" id="CP111016">
    <property type="protein sequence ID" value="WAR05902.1"/>
    <property type="molecule type" value="Genomic_DNA"/>
</dbReference>
<accession>A0ABY7E7A8</accession>
<feature type="region of interest" description="Disordered" evidence="1">
    <location>
        <begin position="20"/>
        <end position="43"/>
    </location>
</feature>
<evidence type="ECO:0000256" key="2">
    <source>
        <dbReference type="SAM" id="Phobius"/>
    </source>
</evidence>
<keyword evidence="4" id="KW-1185">Reference proteome</keyword>
<reference evidence="3" key="1">
    <citation type="submission" date="2022-11" db="EMBL/GenBank/DDBJ databases">
        <title>Centuries of genome instability and evolution in soft-shell clam transmissible cancer (bioRxiv).</title>
        <authorList>
            <person name="Hart S.F.M."/>
            <person name="Yonemitsu M.A."/>
            <person name="Giersch R.M."/>
            <person name="Beal B.F."/>
            <person name="Arriagada G."/>
            <person name="Davis B.W."/>
            <person name="Ostrander E.A."/>
            <person name="Goff S.P."/>
            <person name="Metzger M.J."/>
        </authorList>
    </citation>
    <scope>NUCLEOTIDE SEQUENCE</scope>
    <source>
        <strain evidence="3">MELC-2E11</strain>
        <tissue evidence="3">Siphon/mantle</tissue>
    </source>
</reference>
<evidence type="ECO:0000313" key="4">
    <source>
        <dbReference type="Proteomes" id="UP001164746"/>
    </source>
</evidence>